<dbReference type="InterPro" id="IPR043504">
    <property type="entry name" value="Peptidase_S1_PA_chymotrypsin"/>
</dbReference>
<name>A0AAV6VMK3_9ARAC</name>
<keyword evidence="5" id="KW-0720">Serine protease</keyword>
<evidence type="ECO:0000256" key="6">
    <source>
        <dbReference type="ARBA" id="ARBA00023157"/>
    </source>
</evidence>
<evidence type="ECO:0000256" key="7">
    <source>
        <dbReference type="SAM" id="MobiDB-lite"/>
    </source>
</evidence>
<proteinExistence type="predicted"/>
<dbReference type="InterPro" id="IPR050127">
    <property type="entry name" value="Serine_Proteases_S1"/>
</dbReference>
<keyword evidence="8" id="KW-0732">Signal</keyword>
<protein>
    <recommendedName>
        <fullName evidence="9">Peptidase S1 domain-containing protein</fullName>
    </recommendedName>
</protein>
<evidence type="ECO:0000313" key="10">
    <source>
        <dbReference type="EMBL" id="KAG8196781.1"/>
    </source>
</evidence>
<dbReference type="SMART" id="SM00020">
    <property type="entry name" value="Tryp_SPc"/>
    <property type="match status" value="1"/>
</dbReference>
<feature type="compositionally biased region" description="Polar residues" evidence="7">
    <location>
        <begin position="247"/>
        <end position="260"/>
    </location>
</feature>
<feature type="chain" id="PRO_5043731177" description="Peptidase S1 domain-containing protein" evidence="8">
    <location>
        <begin position="21"/>
        <end position="639"/>
    </location>
</feature>
<organism evidence="10 11">
    <name type="scientific">Oedothorax gibbosus</name>
    <dbReference type="NCBI Taxonomy" id="931172"/>
    <lineage>
        <taxon>Eukaryota</taxon>
        <taxon>Metazoa</taxon>
        <taxon>Ecdysozoa</taxon>
        <taxon>Arthropoda</taxon>
        <taxon>Chelicerata</taxon>
        <taxon>Arachnida</taxon>
        <taxon>Araneae</taxon>
        <taxon>Araneomorphae</taxon>
        <taxon>Entelegynae</taxon>
        <taxon>Araneoidea</taxon>
        <taxon>Linyphiidae</taxon>
        <taxon>Erigoninae</taxon>
        <taxon>Oedothorax</taxon>
    </lineage>
</organism>
<dbReference type="InterPro" id="IPR001254">
    <property type="entry name" value="Trypsin_dom"/>
</dbReference>
<evidence type="ECO:0000256" key="5">
    <source>
        <dbReference type="ARBA" id="ARBA00022825"/>
    </source>
</evidence>
<evidence type="ECO:0000313" key="11">
    <source>
        <dbReference type="Proteomes" id="UP000827092"/>
    </source>
</evidence>
<dbReference type="AlphaFoldDB" id="A0AAV6VMK3"/>
<feature type="region of interest" description="Disordered" evidence="7">
    <location>
        <begin position="206"/>
        <end position="358"/>
    </location>
</feature>
<keyword evidence="4" id="KW-0378">Hydrolase</keyword>
<evidence type="ECO:0000256" key="8">
    <source>
        <dbReference type="SAM" id="SignalP"/>
    </source>
</evidence>
<feature type="compositionally biased region" description="Polar residues" evidence="7">
    <location>
        <begin position="208"/>
        <end position="235"/>
    </location>
</feature>
<dbReference type="CDD" id="cd00190">
    <property type="entry name" value="Tryp_SPc"/>
    <property type="match status" value="1"/>
</dbReference>
<keyword evidence="2" id="KW-0964">Secreted</keyword>
<dbReference type="PANTHER" id="PTHR24264:SF65">
    <property type="entry name" value="SRCR DOMAIN-CONTAINING PROTEIN"/>
    <property type="match status" value="1"/>
</dbReference>
<dbReference type="PROSITE" id="PS00135">
    <property type="entry name" value="TRYPSIN_SER"/>
    <property type="match status" value="1"/>
</dbReference>
<dbReference type="InterPro" id="IPR009003">
    <property type="entry name" value="Peptidase_S1_PA"/>
</dbReference>
<reference evidence="10 11" key="1">
    <citation type="journal article" date="2022" name="Nat. Ecol. Evol.">
        <title>A masculinizing supergene underlies an exaggerated male reproductive morph in a spider.</title>
        <authorList>
            <person name="Hendrickx F."/>
            <person name="De Corte Z."/>
            <person name="Sonet G."/>
            <person name="Van Belleghem S.M."/>
            <person name="Kostlbacher S."/>
            <person name="Vangestel C."/>
        </authorList>
    </citation>
    <scope>NUCLEOTIDE SEQUENCE [LARGE SCALE GENOMIC DNA]</scope>
    <source>
        <strain evidence="10">W744_W776</strain>
    </source>
</reference>
<accession>A0AAV6VMK3</accession>
<dbReference type="PRINTS" id="PR00722">
    <property type="entry name" value="CHYMOTRYPSIN"/>
</dbReference>
<dbReference type="Gene3D" id="2.40.10.10">
    <property type="entry name" value="Trypsin-like serine proteases"/>
    <property type="match status" value="1"/>
</dbReference>
<evidence type="ECO:0000256" key="1">
    <source>
        <dbReference type="ARBA" id="ARBA00004613"/>
    </source>
</evidence>
<dbReference type="PANTHER" id="PTHR24264">
    <property type="entry name" value="TRYPSIN-RELATED"/>
    <property type="match status" value="1"/>
</dbReference>
<dbReference type="SUPFAM" id="SSF50494">
    <property type="entry name" value="Trypsin-like serine proteases"/>
    <property type="match status" value="1"/>
</dbReference>
<dbReference type="GO" id="GO:0005615">
    <property type="term" value="C:extracellular space"/>
    <property type="evidence" value="ECO:0007669"/>
    <property type="project" value="TreeGrafter"/>
</dbReference>
<comment type="caution">
    <text evidence="10">The sequence shown here is derived from an EMBL/GenBank/DDBJ whole genome shotgun (WGS) entry which is preliminary data.</text>
</comment>
<dbReference type="InterPro" id="IPR033116">
    <property type="entry name" value="TRYPSIN_SER"/>
</dbReference>
<feature type="domain" description="Peptidase S1" evidence="9">
    <location>
        <begin position="381"/>
        <end position="625"/>
    </location>
</feature>
<feature type="signal peptide" evidence="8">
    <location>
        <begin position="1"/>
        <end position="20"/>
    </location>
</feature>
<dbReference type="GO" id="GO:0004252">
    <property type="term" value="F:serine-type endopeptidase activity"/>
    <property type="evidence" value="ECO:0007669"/>
    <property type="project" value="InterPro"/>
</dbReference>
<dbReference type="GO" id="GO:0006508">
    <property type="term" value="P:proteolysis"/>
    <property type="evidence" value="ECO:0007669"/>
    <property type="project" value="UniProtKB-KW"/>
</dbReference>
<evidence type="ECO:0000256" key="4">
    <source>
        <dbReference type="ARBA" id="ARBA00022801"/>
    </source>
</evidence>
<keyword evidence="11" id="KW-1185">Reference proteome</keyword>
<dbReference type="FunFam" id="2.40.10.10:FF:000006">
    <property type="entry name" value="Serine proteinase stubble"/>
    <property type="match status" value="1"/>
</dbReference>
<dbReference type="InterPro" id="IPR001314">
    <property type="entry name" value="Peptidase_S1A"/>
</dbReference>
<dbReference type="PROSITE" id="PS50240">
    <property type="entry name" value="TRYPSIN_DOM"/>
    <property type="match status" value="1"/>
</dbReference>
<comment type="subcellular location">
    <subcellularLocation>
        <location evidence="1">Secreted</location>
    </subcellularLocation>
</comment>
<sequence>MNVTLFLGLFIVSFSYFSDSAPLAAPLSWGSFANLLELHHNNETVDICEIGECLHWTECPADRKISNATKNCSGKPWGKWVCCLHTNSSSTTETHIISSVTDSVELDNFNSSEDHTLSAKQNLSIELGKDSSTESDWEDVEGISKNGDTNSNYFRRRSWKTSPSPPIKFTWKPASDYHDLNLVNKNTNFVLSKTTQSTWLRSTKVPWRQNNPSTKKTLGYNPNLTDLQKKTTNPDAKSLKPTARSFVKSTTTSINWNPTSIVEKRSTKIKKATTTPRPRTENRHTSGKRTPSTRASTVKTFKSTTAYPSRSTTKSTVNSRRSSPRVPQPKPDNNFQRCGVRDLDTSSRRRGRSGSLIYDPDSVSIYTDSRSSITGKSFQRIVGGTEAEPYSWPWVAALYRVTSTGGNSFLSAGSLINEQFVLTAAHVFTPEDLRSASFVVMLGTHTIRETGAEHTVTSVIRHPGYDRRFYYNDIALLKLARPVAFSNYVMPVCLPTGPMTDSDLIGKRVTVMGWGDESYGGKTSRVLQETSFPIVSRKTCNASYVRVASNRFPRGITENLLCAGDPDGGKDACQGDSGGPLTMIENGRYTQVGIVSFGYRCGHKDYPGVYTRVSSYLSWIEENAKCEDRTDYYDDYYYG</sequence>
<keyword evidence="6" id="KW-1015">Disulfide bond</keyword>
<evidence type="ECO:0000259" key="9">
    <source>
        <dbReference type="PROSITE" id="PS50240"/>
    </source>
</evidence>
<dbReference type="EMBL" id="JAFNEN010000064">
    <property type="protein sequence ID" value="KAG8196781.1"/>
    <property type="molecule type" value="Genomic_DNA"/>
</dbReference>
<evidence type="ECO:0000256" key="2">
    <source>
        <dbReference type="ARBA" id="ARBA00022525"/>
    </source>
</evidence>
<keyword evidence="3" id="KW-0645">Protease</keyword>
<evidence type="ECO:0000256" key="3">
    <source>
        <dbReference type="ARBA" id="ARBA00022670"/>
    </source>
</evidence>
<feature type="compositionally biased region" description="Polar residues" evidence="7">
    <location>
        <begin position="288"/>
        <end position="321"/>
    </location>
</feature>
<dbReference type="Proteomes" id="UP000827092">
    <property type="component" value="Unassembled WGS sequence"/>
</dbReference>
<dbReference type="Pfam" id="PF00089">
    <property type="entry name" value="Trypsin"/>
    <property type="match status" value="1"/>
</dbReference>
<gene>
    <name evidence="10" type="ORF">JTE90_014513</name>
</gene>